<protein>
    <submittedName>
        <fullName evidence="2">Uncharacterized protein</fullName>
    </submittedName>
</protein>
<dbReference type="OrthoDB" id="5289590at2759"/>
<dbReference type="Proteomes" id="UP000018144">
    <property type="component" value="Unassembled WGS sequence"/>
</dbReference>
<dbReference type="EMBL" id="HF935309">
    <property type="protein sequence ID" value="CCX29663.1"/>
    <property type="molecule type" value="Genomic_DNA"/>
</dbReference>
<proteinExistence type="predicted"/>
<evidence type="ECO:0000256" key="1">
    <source>
        <dbReference type="SAM" id="MobiDB-lite"/>
    </source>
</evidence>
<feature type="compositionally biased region" description="Acidic residues" evidence="1">
    <location>
        <begin position="696"/>
        <end position="717"/>
    </location>
</feature>
<evidence type="ECO:0000313" key="3">
    <source>
        <dbReference type="Proteomes" id="UP000018144"/>
    </source>
</evidence>
<sequence>MQMAMPWIGMLNKLKKRRDLMKIEGFQRRTLKRESGYWYPHLMGRHLQQIVNSLPLGRWLQTLVIDGTGVSTHWVQGVLTRFGNTLKGLSMRGCRNMEPIVVVDWIFGMLRKGNPISLKWLRMWGMGGMLEFFNRYYLHSLEPADEHPDDKAAGTVPSILSIRAHNHANLIPEALTIYDTVECLIPMFKHDRDRESSRRRLIGTIIHHYRRRREQLAANKYPFAFSQFEAPIEPLGDIHPVISLLTLGKYLNIDLDYSLCASQHYCWSFYFASQANGPYPRRNPAMFFINLVNATYNFPAPLAQNEVQMHSHAIAEIGYRKRNGGQVCDMCGLWENSCAPERYCEDTKSDSYGGITFGPAIGTGRMTIGQLCTDCIMMQTCSSCNKFYCHNCVFSQEDNVNPLMANIVPHEYVTHMRMKCDLHLPECDECLDRGIDSDEDDDTSEGLPGRGDIVSGLFECDECCDGICLKCEAPFGTKTLTDAFGGMGLREALAHTKVHSDIEFKMMAEIPFHKTDYRHLKALKGVHELASITTIRLFEKCQGCFTELCMDCIRKDRREIKHYTGPFKHPLNFSWYEVCIVCQARYCGECTLKYMNDCKSCDVWICDECDMREVYSTPVFLFDDCHGGKCPDLVYSDLEGCWEETGEDGKIVSWDGTVKERYREEEVGTAQPVGTFEQDVSSWPGQTAPVHLTDFIPDEDDYDEDNEEDNEEHNEEE</sequence>
<keyword evidence="3" id="KW-1185">Reference proteome</keyword>
<reference evidence="2 3" key="1">
    <citation type="journal article" date="2013" name="PLoS Genet.">
        <title>The genome and development-dependent transcriptomes of Pyronema confluens: a window into fungal evolution.</title>
        <authorList>
            <person name="Traeger S."/>
            <person name="Altegoer F."/>
            <person name="Freitag M."/>
            <person name="Gabaldon T."/>
            <person name="Kempken F."/>
            <person name="Kumar A."/>
            <person name="Marcet-Houben M."/>
            <person name="Poggeler S."/>
            <person name="Stajich J.E."/>
            <person name="Nowrousian M."/>
        </authorList>
    </citation>
    <scope>NUCLEOTIDE SEQUENCE [LARGE SCALE GENOMIC DNA]</scope>
    <source>
        <strain evidence="3">CBS 100304</strain>
        <tissue evidence="2">Vegetative mycelium</tissue>
    </source>
</reference>
<dbReference type="AlphaFoldDB" id="U4LCQ9"/>
<gene>
    <name evidence="2" type="ORF">PCON_06324</name>
</gene>
<name>U4LCQ9_PYROM</name>
<accession>U4LCQ9</accession>
<feature type="region of interest" description="Disordered" evidence="1">
    <location>
        <begin position="673"/>
        <end position="717"/>
    </location>
</feature>
<evidence type="ECO:0000313" key="2">
    <source>
        <dbReference type="EMBL" id="CCX29663.1"/>
    </source>
</evidence>
<organism evidence="2 3">
    <name type="scientific">Pyronema omphalodes (strain CBS 100304)</name>
    <name type="common">Pyronema confluens</name>
    <dbReference type="NCBI Taxonomy" id="1076935"/>
    <lineage>
        <taxon>Eukaryota</taxon>
        <taxon>Fungi</taxon>
        <taxon>Dikarya</taxon>
        <taxon>Ascomycota</taxon>
        <taxon>Pezizomycotina</taxon>
        <taxon>Pezizomycetes</taxon>
        <taxon>Pezizales</taxon>
        <taxon>Pyronemataceae</taxon>
        <taxon>Pyronema</taxon>
    </lineage>
</organism>